<dbReference type="SMART" id="SM00382">
    <property type="entry name" value="AAA"/>
    <property type="match status" value="1"/>
</dbReference>
<dbReference type="PANTHER" id="PTHR42788:SF19">
    <property type="entry name" value="ALIPHATIC SULFONATES IMPORT ATP-BINDING PROTEIN SSUB 2"/>
    <property type="match status" value="1"/>
</dbReference>
<dbReference type="PROSITE" id="PS00211">
    <property type="entry name" value="ABC_TRANSPORTER_1"/>
    <property type="match status" value="1"/>
</dbReference>
<dbReference type="GO" id="GO:0016887">
    <property type="term" value="F:ATP hydrolysis activity"/>
    <property type="evidence" value="ECO:0007669"/>
    <property type="project" value="InterPro"/>
</dbReference>
<name>A0A1I5M961_9HYPH</name>
<organism evidence="7 8">
    <name type="scientific">Cohaesibacter marisflavi</name>
    <dbReference type="NCBI Taxonomy" id="655353"/>
    <lineage>
        <taxon>Bacteria</taxon>
        <taxon>Pseudomonadati</taxon>
        <taxon>Pseudomonadota</taxon>
        <taxon>Alphaproteobacteria</taxon>
        <taxon>Hyphomicrobiales</taxon>
        <taxon>Cohaesibacteraceae</taxon>
    </lineage>
</organism>
<dbReference type="InterPro" id="IPR027417">
    <property type="entry name" value="P-loop_NTPase"/>
</dbReference>
<feature type="domain" description="ABC transporter" evidence="6">
    <location>
        <begin position="27"/>
        <end position="249"/>
    </location>
</feature>
<evidence type="ECO:0000259" key="6">
    <source>
        <dbReference type="PROSITE" id="PS50893"/>
    </source>
</evidence>
<evidence type="ECO:0000256" key="4">
    <source>
        <dbReference type="ARBA" id="ARBA00022840"/>
    </source>
</evidence>
<dbReference type="SUPFAM" id="SSF52540">
    <property type="entry name" value="P-loop containing nucleoside triphosphate hydrolases"/>
    <property type="match status" value="1"/>
</dbReference>
<dbReference type="InterPro" id="IPR003593">
    <property type="entry name" value="AAA+_ATPase"/>
</dbReference>
<evidence type="ECO:0000256" key="1">
    <source>
        <dbReference type="ARBA" id="ARBA00005417"/>
    </source>
</evidence>
<keyword evidence="2" id="KW-0813">Transport</keyword>
<feature type="compositionally biased region" description="Basic and acidic residues" evidence="5">
    <location>
        <begin position="1"/>
        <end position="11"/>
    </location>
</feature>
<evidence type="ECO:0000313" key="7">
    <source>
        <dbReference type="EMBL" id="SFP06060.1"/>
    </source>
</evidence>
<accession>A0A1I5M961</accession>
<gene>
    <name evidence="7" type="ORF">SAMN04488056_12016</name>
</gene>
<keyword evidence="8" id="KW-1185">Reference proteome</keyword>
<dbReference type="EMBL" id="FOVR01000020">
    <property type="protein sequence ID" value="SFP06060.1"/>
    <property type="molecule type" value="Genomic_DNA"/>
</dbReference>
<dbReference type="AlphaFoldDB" id="A0A1I5M961"/>
<evidence type="ECO:0000256" key="2">
    <source>
        <dbReference type="ARBA" id="ARBA00022448"/>
    </source>
</evidence>
<evidence type="ECO:0000313" key="8">
    <source>
        <dbReference type="Proteomes" id="UP000199236"/>
    </source>
</evidence>
<evidence type="ECO:0000256" key="3">
    <source>
        <dbReference type="ARBA" id="ARBA00022741"/>
    </source>
</evidence>
<dbReference type="Proteomes" id="UP000199236">
    <property type="component" value="Unassembled WGS sequence"/>
</dbReference>
<protein>
    <submittedName>
        <fullName evidence="7">NitT/TauT family transport system ATP-binding protein</fullName>
    </submittedName>
</protein>
<keyword evidence="3" id="KW-0547">Nucleotide-binding</keyword>
<comment type="similarity">
    <text evidence="1">Belongs to the ABC transporter superfamily.</text>
</comment>
<reference evidence="7 8" key="1">
    <citation type="submission" date="2016-10" db="EMBL/GenBank/DDBJ databases">
        <authorList>
            <person name="de Groot N.N."/>
        </authorList>
    </citation>
    <scope>NUCLEOTIDE SEQUENCE [LARGE SCALE GENOMIC DNA]</scope>
    <source>
        <strain evidence="7 8">CGMCC 1.9157</strain>
    </source>
</reference>
<dbReference type="PROSITE" id="PS50893">
    <property type="entry name" value="ABC_TRANSPORTER_2"/>
    <property type="match status" value="1"/>
</dbReference>
<dbReference type="Pfam" id="PF00005">
    <property type="entry name" value="ABC_tran"/>
    <property type="match status" value="1"/>
</dbReference>
<dbReference type="InterPro" id="IPR003439">
    <property type="entry name" value="ABC_transporter-like_ATP-bd"/>
</dbReference>
<feature type="region of interest" description="Disordered" evidence="5">
    <location>
        <begin position="1"/>
        <end position="24"/>
    </location>
</feature>
<dbReference type="InterPro" id="IPR017871">
    <property type="entry name" value="ABC_transporter-like_CS"/>
</dbReference>
<dbReference type="OrthoDB" id="9802264at2"/>
<proteinExistence type="inferred from homology"/>
<keyword evidence="4 7" id="KW-0067">ATP-binding</keyword>
<evidence type="ECO:0000256" key="5">
    <source>
        <dbReference type="SAM" id="MobiDB-lite"/>
    </source>
</evidence>
<dbReference type="PANTHER" id="PTHR42788">
    <property type="entry name" value="TAURINE IMPORT ATP-BINDING PROTEIN-RELATED"/>
    <property type="match status" value="1"/>
</dbReference>
<sequence>MFKPSQRDNEIRSGTSSSQRPRKKTILHLRLKEHRYLPIEQVLDACELKMAPGEIVSLIGPSGCGKTTLVKIAAGLISPSDGSVERNTDSGAVLFQDHRLLPWKRLYDNMAFGLKAAKLTRQEQFERVSVAAKAMGFSQADLKKFPAELSGGMKQRAAIARAMVTEPDLLFLDEPFSALDVGRRREMYRALLTEIESRACTVLMVTHDIFEALSLSDRVLVMAPDPGRVIKEVTIKMPLHLRTRQLAHELEAELLSDDMIADLFRMKNWEKVL</sequence>
<dbReference type="STRING" id="655353.SAMN04488056_12016"/>
<dbReference type="GO" id="GO:0005524">
    <property type="term" value="F:ATP binding"/>
    <property type="evidence" value="ECO:0007669"/>
    <property type="project" value="UniProtKB-KW"/>
</dbReference>
<dbReference type="InterPro" id="IPR050166">
    <property type="entry name" value="ABC_transporter_ATP-bind"/>
</dbReference>
<dbReference type="Gene3D" id="3.40.50.300">
    <property type="entry name" value="P-loop containing nucleotide triphosphate hydrolases"/>
    <property type="match status" value="1"/>
</dbReference>